<evidence type="ECO:0000313" key="6">
    <source>
        <dbReference type="Proteomes" id="UP000199518"/>
    </source>
</evidence>
<evidence type="ECO:0000259" key="4">
    <source>
        <dbReference type="Pfam" id="PF07687"/>
    </source>
</evidence>
<dbReference type="PANTHER" id="PTHR43270">
    <property type="entry name" value="BETA-ALA-HIS DIPEPTIDASE"/>
    <property type="match status" value="1"/>
</dbReference>
<evidence type="ECO:0000256" key="2">
    <source>
        <dbReference type="ARBA" id="ARBA00022723"/>
    </source>
</evidence>
<reference evidence="6" key="1">
    <citation type="submission" date="2016-10" db="EMBL/GenBank/DDBJ databases">
        <authorList>
            <person name="Varghese N."/>
            <person name="Submissions S."/>
        </authorList>
    </citation>
    <scope>NUCLEOTIDE SEQUENCE [LARGE SCALE GENOMIC DNA]</scope>
    <source>
        <strain evidence="6">DSM 26348</strain>
    </source>
</reference>
<evidence type="ECO:0000256" key="1">
    <source>
        <dbReference type="ARBA" id="ARBA00022670"/>
    </source>
</evidence>
<dbReference type="PANTHER" id="PTHR43270:SF12">
    <property type="entry name" value="SUCCINYL-DIAMINOPIMELATE DESUCCINYLASE"/>
    <property type="match status" value="1"/>
</dbReference>
<dbReference type="NCBIfam" id="NF005914">
    <property type="entry name" value="PRK07907.1"/>
    <property type="match status" value="1"/>
</dbReference>
<dbReference type="InterPro" id="IPR051458">
    <property type="entry name" value="Cyt/Met_Dipeptidase"/>
</dbReference>
<dbReference type="NCBIfam" id="NF006053">
    <property type="entry name" value="PRK08201.1"/>
    <property type="match status" value="1"/>
</dbReference>
<dbReference type="Pfam" id="PF01546">
    <property type="entry name" value="Peptidase_M20"/>
    <property type="match status" value="1"/>
</dbReference>
<feature type="domain" description="Peptidase M20 dimerisation" evidence="4">
    <location>
        <begin position="196"/>
        <end position="355"/>
    </location>
</feature>
<dbReference type="GO" id="GO:0008233">
    <property type="term" value="F:peptidase activity"/>
    <property type="evidence" value="ECO:0007669"/>
    <property type="project" value="UniProtKB-KW"/>
</dbReference>
<dbReference type="SUPFAM" id="SSF53187">
    <property type="entry name" value="Zn-dependent exopeptidases"/>
    <property type="match status" value="1"/>
</dbReference>
<dbReference type="GO" id="GO:0006508">
    <property type="term" value="P:proteolysis"/>
    <property type="evidence" value="ECO:0007669"/>
    <property type="project" value="UniProtKB-KW"/>
</dbReference>
<dbReference type="Gene3D" id="3.40.630.10">
    <property type="entry name" value="Zn peptidases"/>
    <property type="match status" value="1"/>
</dbReference>
<keyword evidence="3" id="KW-0378">Hydrolase</keyword>
<dbReference type="InterPro" id="IPR011650">
    <property type="entry name" value="Peptidase_M20_dimer"/>
</dbReference>
<sequence>MSHSMQQVAAWLEQNSAKSLADLQGLLRIPSVSADSRHRSDVANAARFVCDQLLAAGCEAEIVETAGHPIVYGEWTKAPGAPTALVYGHYDVQPPDPLDQWVSSPFSAEIRDGQIYARGATDDKGQMFTHVRSVAAWLQSVGSLPINVKFVIEGEEEVGSNNLDLFLKERSARCACDVAVISDTAQYAPGIPAITYGLRGIIACEVTLHGPKQDLHSGVFGGSIANPVNALAKLLGRLHDDSGRIQIPGFYDDVVELTAEERKNFAALPFDEAAYLKSLGVSQPWGEQGFSTLERRWARPTCDINGIFGGYTGEGPKTIIPAQATAKLTCRLVPDQSPDLLIARLEEFLRAHCPSGLRLEFKKWHGCPAVLCDLHSPYMQAARQAVARGFGKTPVMIREGGSIPVVETFKRLLGVDTLLLGWGQNTDNLHSPNEHFSIDAFHRGTLASAWLWQELAQGR</sequence>
<dbReference type="RefSeq" id="WP_245764612.1">
    <property type="nucleotide sequence ID" value="NZ_FOQD01000010.1"/>
</dbReference>
<dbReference type="STRING" id="1576369.SAMN05421753_11083"/>
<gene>
    <name evidence="5" type="ORF">SAMN05421753_11083</name>
</gene>
<keyword evidence="1" id="KW-0645">Protease</keyword>
<dbReference type="NCBIfam" id="NF006579">
    <property type="entry name" value="PRK09104.1"/>
    <property type="match status" value="1"/>
</dbReference>
<dbReference type="AlphaFoldDB" id="A0A1I3J759"/>
<dbReference type="GO" id="GO:0046872">
    <property type="term" value="F:metal ion binding"/>
    <property type="evidence" value="ECO:0007669"/>
    <property type="project" value="UniProtKB-KW"/>
</dbReference>
<protein>
    <submittedName>
        <fullName evidence="5">Acetylornithine deacetylase/Succinyl-diaminopimelate desuccinylase</fullName>
    </submittedName>
</protein>
<dbReference type="Pfam" id="PF07687">
    <property type="entry name" value="M20_dimer"/>
    <property type="match status" value="1"/>
</dbReference>
<name>A0A1I3J759_9PLAN</name>
<dbReference type="Gene3D" id="3.30.70.360">
    <property type="match status" value="1"/>
</dbReference>
<accession>A0A1I3J759</accession>
<dbReference type="CDD" id="cd05680">
    <property type="entry name" value="M20_dipept_like"/>
    <property type="match status" value="1"/>
</dbReference>
<dbReference type="InterPro" id="IPR002933">
    <property type="entry name" value="Peptidase_M20"/>
</dbReference>
<organism evidence="5 6">
    <name type="scientific">Planctomicrobium piriforme</name>
    <dbReference type="NCBI Taxonomy" id="1576369"/>
    <lineage>
        <taxon>Bacteria</taxon>
        <taxon>Pseudomonadati</taxon>
        <taxon>Planctomycetota</taxon>
        <taxon>Planctomycetia</taxon>
        <taxon>Planctomycetales</taxon>
        <taxon>Planctomycetaceae</taxon>
        <taxon>Planctomicrobium</taxon>
    </lineage>
</organism>
<dbReference type="SUPFAM" id="SSF55031">
    <property type="entry name" value="Bacterial exopeptidase dimerisation domain"/>
    <property type="match status" value="1"/>
</dbReference>
<dbReference type="InterPro" id="IPR036264">
    <property type="entry name" value="Bact_exopeptidase_dim_dom"/>
</dbReference>
<dbReference type="Proteomes" id="UP000199518">
    <property type="component" value="Unassembled WGS sequence"/>
</dbReference>
<evidence type="ECO:0000313" key="5">
    <source>
        <dbReference type="EMBL" id="SFI56144.1"/>
    </source>
</evidence>
<proteinExistence type="predicted"/>
<evidence type="ECO:0000256" key="3">
    <source>
        <dbReference type="ARBA" id="ARBA00022801"/>
    </source>
</evidence>
<keyword evidence="6" id="KW-1185">Reference proteome</keyword>
<keyword evidence="2" id="KW-0479">Metal-binding</keyword>
<dbReference type="EMBL" id="FOQD01000010">
    <property type="protein sequence ID" value="SFI56144.1"/>
    <property type="molecule type" value="Genomic_DNA"/>
</dbReference>